<evidence type="ECO:0000256" key="9">
    <source>
        <dbReference type="SAM" id="Phobius"/>
    </source>
</evidence>
<dbReference type="HOGENOM" id="CLU_086673_1_0_9"/>
<keyword evidence="7 8" id="KW-0472">Membrane</keyword>
<accession>W8TGV0</accession>
<evidence type="ECO:0000256" key="5">
    <source>
        <dbReference type="ARBA" id="ARBA00022692"/>
    </source>
</evidence>
<feature type="transmembrane region" description="Helical" evidence="9">
    <location>
        <begin position="12"/>
        <end position="30"/>
    </location>
</feature>
<dbReference type="GO" id="GO:0005886">
    <property type="term" value="C:plasma membrane"/>
    <property type="evidence" value="ECO:0007669"/>
    <property type="project" value="UniProtKB-SubCell"/>
</dbReference>
<name>W8TGV0_PEPAC</name>
<dbReference type="Pfam" id="PF12822">
    <property type="entry name" value="ECF_trnsprt"/>
    <property type="match status" value="1"/>
</dbReference>
<evidence type="ECO:0000256" key="6">
    <source>
        <dbReference type="ARBA" id="ARBA00022989"/>
    </source>
</evidence>
<evidence type="ECO:0000313" key="10">
    <source>
        <dbReference type="EMBL" id="AHM57063.1"/>
    </source>
</evidence>
<keyword evidence="4 8" id="KW-1003">Cell membrane</keyword>
<organism evidence="10 11">
    <name type="scientific">Peptoclostridium acidaminophilum DSM 3953</name>
    <dbReference type="NCBI Taxonomy" id="1286171"/>
    <lineage>
        <taxon>Bacteria</taxon>
        <taxon>Bacillati</taxon>
        <taxon>Bacillota</taxon>
        <taxon>Clostridia</taxon>
        <taxon>Peptostreptococcales</taxon>
        <taxon>Peptoclostridiaceae</taxon>
        <taxon>Peptoclostridium</taxon>
    </lineage>
</organism>
<evidence type="ECO:0000256" key="1">
    <source>
        <dbReference type="ARBA" id="ARBA00004651"/>
    </source>
</evidence>
<dbReference type="PANTHER" id="PTHR38438:SF1">
    <property type="entry name" value="RIBOFLAVIN TRANSPORTER RIBU"/>
    <property type="match status" value="1"/>
</dbReference>
<feature type="transmembrane region" description="Helical" evidence="9">
    <location>
        <begin position="42"/>
        <end position="65"/>
    </location>
</feature>
<protein>
    <recommendedName>
        <fullName evidence="8">Riboflavin transporter</fullName>
    </recommendedName>
</protein>
<evidence type="ECO:0000256" key="4">
    <source>
        <dbReference type="ARBA" id="ARBA00022475"/>
    </source>
</evidence>
<feature type="transmembrane region" description="Helical" evidence="9">
    <location>
        <begin position="77"/>
        <end position="95"/>
    </location>
</feature>
<dbReference type="PATRIC" id="fig|1286171.3.peg.1727"/>
<evidence type="ECO:0000256" key="8">
    <source>
        <dbReference type="PIRNR" id="PIRNR037778"/>
    </source>
</evidence>
<dbReference type="AlphaFoldDB" id="W8TGV0"/>
<dbReference type="GO" id="GO:0032217">
    <property type="term" value="F:riboflavin transmembrane transporter activity"/>
    <property type="evidence" value="ECO:0007669"/>
    <property type="project" value="UniProtKB-UniRule"/>
</dbReference>
<dbReference type="eggNOG" id="COG3601">
    <property type="taxonomic scope" value="Bacteria"/>
</dbReference>
<keyword evidence="6 9" id="KW-1133">Transmembrane helix</keyword>
<dbReference type="EMBL" id="CP007452">
    <property type="protein sequence ID" value="AHM57063.1"/>
    <property type="molecule type" value="Genomic_DNA"/>
</dbReference>
<comment type="similarity">
    <text evidence="2 8">Belongs to the prokaryotic riboflavin transporter (P-RFT) (TC 2.A.87) family.</text>
</comment>
<keyword evidence="5 9" id="KW-0812">Transmembrane</keyword>
<dbReference type="STRING" id="1286171.EAL2_c17680"/>
<evidence type="ECO:0000256" key="7">
    <source>
        <dbReference type="ARBA" id="ARBA00023136"/>
    </source>
</evidence>
<comment type="function">
    <text evidence="8">Probably a riboflavin-binding protein that interacts with the energy-coupling factor (ECF) ABC-transporter complex.</text>
</comment>
<dbReference type="InterPro" id="IPR025720">
    <property type="entry name" value="RibU"/>
</dbReference>
<evidence type="ECO:0000256" key="2">
    <source>
        <dbReference type="ARBA" id="ARBA00005540"/>
    </source>
</evidence>
<keyword evidence="3 8" id="KW-0813">Transport</keyword>
<dbReference type="PIRSF" id="PIRSF037778">
    <property type="entry name" value="UCP037778_transp_RibU"/>
    <property type="match status" value="1"/>
</dbReference>
<reference evidence="10 11" key="1">
    <citation type="journal article" date="2014" name="Genome Announc.">
        <title>Complete Genome Sequence of Amino Acid-Utilizing Eubacterium acidaminophilum al-2 (DSM 3953).</title>
        <authorList>
            <person name="Poehlein A."/>
            <person name="Andreesen J.R."/>
            <person name="Daniel R."/>
        </authorList>
    </citation>
    <scope>NUCLEOTIDE SEQUENCE [LARGE SCALE GENOMIC DNA]</scope>
    <source>
        <strain evidence="10 11">DSM 3953</strain>
    </source>
</reference>
<dbReference type="Gene3D" id="1.10.1760.20">
    <property type="match status" value="1"/>
</dbReference>
<gene>
    <name evidence="10" type="primary">fmnP</name>
    <name evidence="10" type="ORF">EAL2_c17680</name>
</gene>
<proteinExistence type="inferred from homology"/>
<dbReference type="KEGG" id="eac:EAL2_c17680"/>
<dbReference type="PANTHER" id="PTHR38438">
    <property type="entry name" value="RIBOFLAVIN TRANSPORTER RIBU"/>
    <property type="match status" value="1"/>
</dbReference>
<feature type="transmembrane region" description="Helical" evidence="9">
    <location>
        <begin position="194"/>
        <end position="218"/>
    </location>
</feature>
<feature type="transmembrane region" description="Helical" evidence="9">
    <location>
        <begin position="115"/>
        <end position="133"/>
    </location>
</feature>
<evidence type="ECO:0000256" key="3">
    <source>
        <dbReference type="ARBA" id="ARBA00022448"/>
    </source>
</evidence>
<dbReference type="Proteomes" id="UP000019591">
    <property type="component" value="Chromosome"/>
</dbReference>
<feature type="transmembrane region" description="Helical" evidence="9">
    <location>
        <begin position="140"/>
        <end position="163"/>
    </location>
</feature>
<evidence type="ECO:0000313" key="11">
    <source>
        <dbReference type="Proteomes" id="UP000019591"/>
    </source>
</evidence>
<sequence>MYFCASRGTWRLFGFLFILNYGGIIMDRAVKLNPGRLFTTSNLVKISMLGVMSFLIMFIEFPVMFFPEFLKIDISDLPAVIGGFALGPVAGLMIELVKNLLHFAIKSQTGGIGEFANFLVGGAFVFVSSGIYYSSKSKRMAVIGCIAGTMVMGIVGGLANYFILLPFYSTFMPIEAVVSMGAQFNSAITDLKTFVYYSIVPFNIIKGVLLSAATLVMYKRVSHILKG</sequence>
<keyword evidence="11" id="KW-1185">Reference proteome</keyword>
<dbReference type="InterPro" id="IPR024529">
    <property type="entry name" value="ECF_trnsprt_substrate-spec"/>
</dbReference>
<comment type="subcellular location">
    <subcellularLocation>
        <location evidence="1">Cell membrane</location>
        <topology evidence="1">Multi-pass membrane protein</topology>
    </subcellularLocation>
</comment>